<feature type="signal peptide" evidence="12">
    <location>
        <begin position="1"/>
        <end position="18"/>
    </location>
</feature>
<dbReference type="InterPro" id="IPR007110">
    <property type="entry name" value="Ig-like_dom"/>
</dbReference>
<dbReference type="InterPro" id="IPR035897">
    <property type="entry name" value="Toll_tir_struct_dom_sf"/>
</dbReference>
<evidence type="ECO:0000259" key="14">
    <source>
        <dbReference type="PROSITE" id="PS50835"/>
    </source>
</evidence>
<dbReference type="InterPro" id="IPR013783">
    <property type="entry name" value="Ig-like_fold"/>
</dbReference>
<keyword evidence="7" id="KW-1015">Disulfide bond</keyword>
<dbReference type="Ensembl" id="ENSSDUT00000025061.1">
    <property type="protein sequence ID" value="ENSSDUP00000024603.1"/>
    <property type="gene ID" value="ENSSDUG00000017877.1"/>
</dbReference>
<evidence type="ECO:0000256" key="9">
    <source>
        <dbReference type="ARBA" id="ARBA00023180"/>
    </source>
</evidence>
<dbReference type="Gene3D" id="3.40.50.10140">
    <property type="entry name" value="Toll/interleukin-1 receptor homology (TIR) domain"/>
    <property type="match status" value="1"/>
</dbReference>
<dbReference type="FunFam" id="2.60.40.10:FF:000284">
    <property type="entry name" value="interleukin-1 receptor accessory protein-like 1"/>
    <property type="match status" value="1"/>
</dbReference>
<accession>A0A3B4V1F2</accession>
<feature type="domain" description="TIR" evidence="13">
    <location>
        <begin position="408"/>
        <end position="524"/>
    </location>
</feature>
<dbReference type="PANTHER" id="PTHR11890">
    <property type="entry name" value="INTERLEUKIN-1 RECEPTOR FAMILY MEMBER"/>
    <property type="match status" value="1"/>
</dbReference>
<evidence type="ECO:0000256" key="1">
    <source>
        <dbReference type="ARBA" id="ARBA00004479"/>
    </source>
</evidence>
<evidence type="ECO:0000256" key="6">
    <source>
        <dbReference type="ARBA" id="ARBA00023027"/>
    </source>
</evidence>
<keyword evidence="4" id="KW-0378">Hydrolase</keyword>
<comment type="subcellular location">
    <subcellularLocation>
        <location evidence="1">Membrane</location>
        <topology evidence="1">Single-pass type I membrane protein</topology>
    </subcellularLocation>
</comment>
<reference evidence="15" key="2">
    <citation type="submission" date="2025-09" db="UniProtKB">
        <authorList>
            <consortium name="Ensembl"/>
        </authorList>
    </citation>
    <scope>IDENTIFICATION</scope>
</reference>
<keyword evidence="8" id="KW-0675">Receptor</keyword>
<dbReference type="AlphaFoldDB" id="A0A3B4V1F2"/>
<protein>
    <submittedName>
        <fullName evidence="15">Interleukin-18 receptor accessory protein-like</fullName>
    </submittedName>
</protein>
<evidence type="ECO:0000256" key="12">
    <source>
        <dbReference type="SAM" id="SignalP"/>
    </source>
</evidence>
<keyword evidence="11" id="KW-0472">Membrane</keyword>
<dbReference type="GO" id="GO:0042008">
    <property type="term" value="F:interleukin-18 receptor activity"/>
    <property type="evidence" value="ECO:0007669"/>
    <property type="project" value="TreeGrafter"/>
</dbReference>
<evidence type="ECO:0000256" key="11">
    <source>
        <dbReference type="SAM" id="Phobius"/>
    </source>
</evidence>
<dbReference type="GeneTree" id="ENSGT01090000259985"/>
<evidence type="ECO:0000256" key="10">
    <source>
        <dbReference type="ARBA" id="ARBA00023319"/>
    </source>
</evidence>
<dbReference type="InterPro" id="IPR000157">
    <property type="entry name" value="TIR_dom"/>
</dbReference>
<evidence type="ECO:0000256" key="5">
    <source>
        <dbReference type="ARBA" id="ARBA00022989"/>
    </source>
</evidence>
<keyword evidence="10" id="KW-0393">Immunoglobulin domain</keyword>
<dbReference type="OMA" id="YPHIIQD"/>
<organism evidence="15 16">
    <name type="scientific">Seriola dumerili</name>
    <name type="common">Greater amberjack</name>
    <name type="synonym">Caranx dumerili</name>
    <dbReference type="NCBI Taxonomy" id="41447"/>
    <lineage>
        <taxon>Eukaryota</taxon>
        <taxon>Metazoa</taxon>
        <taxon>Chordata</taxon>
        <taxon>Craniata</taxon>
        <taxon>Vertebrata</taxon>
        <taxon>Euteleostomi</taxon>
        <taxon>Actinopterygii</taxon>
        <taxon>Neopterygii</taxon>
        <taxon>Teleostei</taxon>
        <taxon>Neoteleostei</taxon>
        <taxon>Acanthomorphata</taxon>
        <taxon>Carangaria</taxon>
        <taxon>Carangiformes</taxon>
        <taxon>Carangidae</taxon>
        <taxon>Seriola</taxon>
    </lineage>
</organism>
<dbReference type="CDD" id="cd00096">
    <property type="entry name" value="Ig"/>
    <property type="match status" value="1"/>
</dbReference>
<feature type="transmembrane region" description="Helical" evidence="11">
    <location>
        <begin position="334"/>
        <end position="354"/>
    </location>
</feature>
<keyword evidence="5 11" id="KW-1133">Transmembrane helix</keyword>
<dbReference type="PANTHER" id="PTHR11890:SF23">
    <property type="entry name" value="INTERLEUKIN-18 RECEPTOR ACCESSORY PROTEIN"/>
    <property type="match status" value="1"/>
</dbReference>
<evidence type="ECO:0000259" key="13">
    <source>
        <dbReference type="PROSITE" id="PS50104"/>
    </source>
</evidence>
<dbReference type="InterPro" id="IPR036179">
    <property type="entry name" value="Ig-like_dom_sf"/>
</dbReference>
<keyword evidence="9" id="KW-0325">Glycoprotein</keyword>
<evidence type="ECO:0000256" key="2">
    <source>
        <dbReference type="ARBA" id="ARBA00009752"/>
    </source>
</evidence>
<evidence type="ECO:0000313" key="15">
    <source>
        <dbReference type="Ensembl" id="ENSSDUP00000024603.1"/>
    </source>
</evidence>
<feature type="domain" description="Ig-like" evidence="14">
    <location>
        <begin position="227"/>
        <end position="320"/>
    </location>
</feature>
<feature type="chain" id="PRO_5017355955" evidence="12">
    <location>
        <begin position="19"/>
        <end position="524"/>
    </location>
</feature>
<reference evidence="15" key="1">
    <citation type="submission" date="2025-08" db="UniProtKB">
        <authorList>
            <consortium name="Ensembl"/>
        </authorList>
    </citation>
    <scope>IDENTIFICATION</scope>
</reference>
<dbReference type="InterPro" id="IPR015621">
    <property type="entry name" value="IL-1_rcpt_fam"/>
</dbReference>
<dbReference type="Pfam" id="PF01582">
    <property type="entry name" value="TIR"/>
    <property type="match status" value="1"/>
</dbReference>
<name>A0A3B4V1F2_SERDU</name>
<evidence type="ECO:0000256" key="8">
    <source>
        <dbReference type="ARBA" id="ARBA00023170"/>
    </source>
</evidence>
<sequence length="524" mass="59086">MQTGYTLFFLIFPIILEGCCVGNHQKKQTATAPVGLQQETTHWHYRAVEGESFMLPCKGHINLVCCKPGDSLEGNGAQSFNCGAEVSVVANHSGQYTCLTCGSKFFLYLKVVAKISLGCFQPNESKVELVSGVGGNISCPGHECSNSTDVRWFKGKTPMSEQRRASCEKNGLLHLCKVKDNYDKGVFFCDRQIIEHGVIWTFRRAVEVTVVPFKKITNKTKIEIVYPEANMTVKVELGRSHDLTCIVYFPYENESSAKVRWYVNYSDNMKTTTILHKEKPQNNPWYKVTGTAIIKEVTLQDLNHTYTCIASNTVENKSVTIKLEEKIKVKWPSLVGYPIASLLVVAGLGIIFHVKWLELRLIYRSHFPHGKRGDDEKEFDVFLSYVWTPRSPEAEGGWTVPSRSGAGTDEEAHLSIMDPLNTEEGEATQRPLEVLLPQMLEERWGYRLCLLERDVLPGGAYTNDVVLAIQRSQMLICLLSADYLCNSNAVFVLESGVQVGLHFRESRILMPHSWHVIIIFVFDL</sequence>
<dbReference type="Proteomes" id="UP000261420">
    <property type="component" value="Unplaced"/>
</dbReference>
<dbReference type="GO" id="GO:0016020">
    <property type="term" value="C:membrane"/>
    <property type="evidence" value="ECO:0007669"/>
    <property type="project" value="UniProtKB-SubCell"/>
</dbReference>
<dbReference type="InterPro" id="IPR003599">
    <property type="entry name" value="Ig_sub"/>
</dbReference>
<comment type="similarity">
    <text evidence="2">Belongs to the interleukin-1 receptor family.</text>
</comment>
<dbReference type="SUPFAM" id="SSF48726">
    <property type="entry name" value="Immunoglobulin"/>
    <property type="match status" value="1"/>
</dbReference>
<keyword evidence="16" id="KW-1185">Reference proteome</keyword>
<evidence type="ECO:0000256" key="7">
    <source>
        <dbReference type="ARBA" id="ARBA00023157"/>
    </source>
</evidence>
<keyword evidence="6" id="KW-0520">NAD</keyword>
<feature type="domain" description="Ig-like" evidence="14">
    <location>
        <begin position="122"/>
        <end position="189"/>
    </location>
</feature>
<evidence type="ECO:0000313" key="16">
    <source>
        <dbReference type="Proteomes" id="UP000261420"/>
    </source>
</evidence>
<dbReference type="PROSITE" id="PS50835">
    <property type="entry name" value="IG_LIKE"/>
    <property type="match status" value="2"/>
</dbReference>
<keyword evidence="12" id="KW-0732">Signal</keyword>
<evidence type="ECO:0000256" key="3">
    <source>
        <dbReference type="ARBA" id="ARBA00022692"/>
    </source>
</evidence>
<dbReference type="PROSITE" id="PS50104">
    <property type="entry name" value="TIR"/>
    <property type="match status" value="1"/>
</dbReference>
<dbReference type="GO" id="GO:0016787">
    <property type="term" value="F:hydrolase activity"/>
    <property type="evidence" value="ECO:0007669"/>
    <property type="project" value="UniProtKB-KW"/>
</dbReference>
<dbReference type="STRING" id="41447.ENSSDUP00000024603"/>
<dbReference type="SUPFAM" id="SSF52200">
    <property type="entry name" value="Toll/Interleukin receptor TIR domain"/>
    <property type="match status" value="1"/>
</dbReference>
<dbReference type="SMART" id="SM00409">
    <property type="entry name" value="IG"/>
    <property type="match status" value="2"/>
</dbReference>
<evidence type="ECO:0000256" key="4">
    <source>
        <dbReference type="ARBA" id="ARBA00022801"/>
    </source>
</evidence>
<keyword evidence="3 11" id="KW-0812">Transmembrane</keyword>
<dbReference type="Gene3D" id="2.60.40.10">
    <property type="entry name" value="Immunoglobulins"/>
    <property type="match status" value="2"/>
</dbReference>
<proteinExistence type="inferred from homology"/>